<evidence type="ECO:0000313" key="1">
    <source>
        <dbReference type="EMBL" id="PLW42237.1"/>
    </source>
</evidence>
<protein>
    <submittedName>
        <fullName evidence="1">Uncharacterized protein</fullName>
    </submittedName>
</protein>
<proteinExistence type="predicted"/>
<organism evidence="1 2">
    <name type="scientific">Puccinia coronata f. sp. avenae</name>
    <dbReference type="NCBI Taxonomy" id="200324"/>
    <lineage>
        <taxon>Eukaryota</taxon>
        <taxon>Fungi</taxon>
        <taxon>Dikarya</taxon>
        <taxon>Basidiomycota</taxon>
        <taxon>Pucciniomycotina</taxon>
        <taxon>Pucciniomycetes</taxon>
        <taxon>Pucciniales</taxon>
        <taxon>Pucciniaceae</taxon>
        <taxon>Puccinia</taxon>
    </lineage>
</organism>
<sequence>MGDDHLITKARYLGGSGVSADADRAWGSRTISNEINVNLPLGDRSSGKRRYQEIESHRDFQVAPSTTLPFSGSGSSSAVHHAKTGKFEDGAKFVFKHESSTEVLERIRNFYAGVVQDLEHWKDEIRYQFDRAEMGTISGKPPPHQVLIRQIDSLISNVKDLFREKLFQLWSPIADDRSSKKTLEELFRKVLRSVSLIEIDGPSEDLHALWERSRGHRWCELMVTLLADLQTHRILPESSDILSEFLNQTTRGQLVWQYINSRSSPSARRMYLNFDIKLSMQEDPSTEKFRHVLMRQ</sequence>
<comment type="caution">
    <text evidence="1">The sequence shown here is derived from an EMBL/GenBank/DDBJ whole genome shotgun (WGS) entry which is preliminary data.</text>
</comment>
<dbReference type="Proteomes" id="UP000235388">
    <property type="component" value="Unassembled WGS sequence"/>
</dbReference>
<keyword evidence="2" id="KW-1185">Reference proteome</keyword>
<dbReference type="EMBL" id="PGCJ01000160">
    <property type="protein sequence ID" value="PLW42237.1"/>
    <property type="molecule type" value="Genomic_DNA"/>
</dbReference>
<dbReference type="AlphaFoldDB" id="A0A2N5UX20"/>
<accession>A0A2N5UX20</accession>
<dbReference type="OrthoDB" id="2497674at2759"/>
<evidence type="ECO:0000313" key="2">
    <source>
        <dbReference type="Proteomes" id="UP000235388"/>
    </source>
</evidence>
<gene>
    <name evidence="1" type="ORF">PCANC_12093</name>
</gene>
<reference evidence="1 2" key="1">
    <citation type="submission" date="2017-11" db="EMBL/GenBank/DDBJ databases">
        <title>De novo assembly and phasing of dikaryotic genomes from two isolates of Puccinia coronata f. sp. avenae, the causal agent of oat crown rust.</title>
        <authorList>
            <person name="Miller M.E."/>
            <person name="Zhang Y."/>
            <person name="Omidvar V."/>
            <person name="Sperschneider J."/>
            <person name="Schwessinger B."/>
            <person name="Raley C."/>
            <person name="Palmer J.M."/>
            <person name="Garnica D."/>
            <person name="Upadhyaya N."/>
            <person name="Rathjen J."/>
            <person name="Taylor J.M."/>
            <person name="Park R.F."/>
            <person name="Dodds P.N."/>
            <person name="Hirsch C.D."/>
            <person name="Kianian S.F."/>
            <person name="Figueroa M."/>
        </authorList>
    </citation>
    <scope>NUCLEOTIDE SEQUENCE [LARGE SCALE GENOMIC DNA]</scope>
    <source>
        <strain evidence="1">12NC29</strain>
    </source>
</reference>
<name>A0A2N5UX20_9BASI</name>